<comment type="caution">
    <text evidence="1">The sequence shown here is derived from an EMBL/GenBank/DDBJ whole genome shotgun (WGS) entry which is preliminary data.</text>
</comment>
<dbReference type="EMBL" id="JACHGZ010000026">
    <property type="protein sequence ID" value="MBB5149711.1"/>
    <property type="molecule type" value="Genomic_DNA"/>
</dbReference>
<dbReference type="SFLD" id="SFLDG01129">
    <property type="entry name" value="C1.5:_HAD__Beta-PGM__Phosphata"/>
    <property type="match status" value="1"/>
</dbReference>
<protein>
    <submittedName>
        <fullName evidence="1">Phosphoglycolate phosphatase</fullName>
        <ecNumber evidence="1">3.1.3.18</ecNumber>
    </submittedName>
</protein>
<dbReference type="GO" id="GO:0005829">
    <property type="term" value="C:cytosol"/>
    <property type="evidence" value="ECO:0007669"/>
    <property type="project" value="TreeGrafter"/>
</dbReference>
<dbReference type="PANTHER" id="PTHR43434">
    <property type="entry name" value="PHOSPHOGLYCOLATE PHOSPHATASE"/>
    <property type="match status" value="1"/>
</dbReference>
<dbReference type="InterPro" id="IPR036412">
    <property type="entry name" value="HAD-like_sf"/>
</dbReference>
<dbReference type="SFLD" id="SFLDS00003">
    <property type="entry name" value="Haloacid_Dehalogenase"/>
    <property type="match status" value="1"/>
</dbReference>
<dbReference type="AlphaFoldDB" id="A0A840PYE3"/>
<dbReference type="EC" id="3.1.3.18" evidence="1"/>
<dbReference type="NCBIfam" id="TIGR01662">
    <property type="entry name" value="HAD-SF-IIIA"/>
    <property type="match status" value="1"/>
</dbReference>
<dbReference type="InterPro" id="IPR023198">
    <property type="entry name" value="PGP-like_dom2"/>
</dbReference>
<proteinExistence type="predicted"/>
<accession>A0A840PYE3</accession>
<keyword evidence="1" id="KW-0378">Hydrolase</keyword>
<evidence type="ECO:0000313" key="2">
    <source>
        <dbReference type="Proteomes" id="UP000557217"/>
    </source>
</evidence>
<dbReference type="GO" id="GO:0008967">
    <property type="term" value="F:phosphoglycolate phosphatase activity"/>
    <property type="evidence" value="ECO:0007669"/>
    <property type="project" value="UniProtKB-EC"/>
</dbReference>
<sequence length="212" mass="24808">MRYIIFDFDGTLANSAEVYVDAWNAYAEKYNYLPLKLEDLQQIRHLDHANKAKKYQFPMHKLTFILPKIYQYFHEHIHEVKLFDGVKEMLESISSMGYTIAILSSNKKENIEAILKREQISTVSEVISVKKLFGKDRAMKKFMKHHQITPQSILYVGDELRDIEACNKVGVPFMWVSWGLDSFELIMKENPTYVVHTPKEIVEELSKLTITT</sequence>
<dbReference type="GO" id="GO:0006281">
    <property type="term" value="P:DNA repair"/>
    <property type="evidence" value="ECO:0007669"/>
    <property type="project" value="TreeGrafter"/>
</dbReference>
<dbReference type="SUPFAM" id="SSF56784">
    <property type="entry name" value="HAD-like"/>
    <property type="match status" value="1"/>
</dbReference>
<evidence type="ECO:0000313" key="1">
    <source>
        <dbReference type="EMBL" id="MBB5149711.1"/>
    </source>
</evidence>
<dbReference type="Pfam" id="PF13419">
    <property type="entry name" value="HAD_2"/>
    <property type="match status" value="1"/>
</dbReference>
<reference evidence="1 2" key="1">
    <citation type="submission" date="2020-08" db="EMBL/GenBank/DDBJ databases">
        <title>Genomic Encyclopedia of Type Strains, Phase IV (KMG-IV): sequencing the most valuable type-strain genomes for metagenomic binning, comparative biology and taxonomic classification.</title>
        <authorList>
            <person name="Goeker M."/>
        </authorList>
    </citation>
    <scope>NUCLEOTIDE SEQUENCE [LARGE SCALE GENOMIC DNA]</scope>
    <source>
        <strain evidence="1 2">DSM 10633</strain>
    </source>
</reference>
<dbReference type="Gene3D" id="3.40.50.1000">
    <property type="entry name" value="HAD superfamily/HAD-like"/>
    <property type="match status" value="1"/>
</dbReference>
<dbReference type="RefSeq" id="WP_168412609.1">
    <property type="nucleotide sequence ID" value="NZ_JAAXPW010000028.1"/>
</dbReference>
<dbReference type="Proteomes" id="UP000557217">
    <property type="component" value="Unassembled WGS sequence"/>
</dbReference>
<organism evidence="1 2">
    <name type="scientific">Ureibacillus thermosphaericus</name>
    <dbReference type="NCBI Taxonomy" id="51173"/>
    <lineage>
        <taxon>Bacteria</taxon>
        <taxon>Bacillati</taxon>
        <taxon>Bacillota</taxon>
        <taxon>Bacilli</taxon>
        <taxon>Bacillales</taxon>
        <taxon>Caryophanaceae</taxon>
        <taxon>Ureibacillus</taxon>
    </lineage>
</organism>
<dbReference type="InterPro" id="IPR050155">
    <property type="entry name" value="HAD-like_hydrolase_sf"/>
</dbReference>
<dbReference type="Gene3D" id="1.10.150.240">
    <property type="entry name" value="Putative phosphatase, domain 2"/>
    <property type="match status" value="1"/>
</dbReference>
<dbReference type="InterPro" id="IPR041492">
    <property type="entry name" value="HAD_2"/>
</dbReference>
<gene>
    <name evidence="1" type="ORF">HNR36_002103</name>
</gene>
<dbReference type="InterPro" id="IPR023214">
    <property type="entry name" value="HAD_sf"/>
</dbReference>
<name>A0A840PYE3_URETH</name>
<dbReference type="PANTHER" id="PTHR43434:SF13">
    <property type="entry name" value="PHOSPHOGLYCOLATE PHOSPHATASE"/>
    <property type="match status" value="1"/>
</dbReference>
<dbReference type="InterPro" id="IPR006549">
    <property type="entry name" value="HAD-SF_hydro_IIIA"/>
</dbReference>
<keyword evidence="2" id="KW-1185">Reference proteome</keyword>